<gene>
    <name evidence="2" type="ORF">A9C11_14905</name>
    <name evidence="3" type="ORF">P3W55_14265</name>
</gene>
<proteinExistence type="predicted"/>
<evidence type="ECO:0000313" key="3">
    <source>
        <dbReference type="EMBL" id="MDF3842878.1"/>
    </source>
</evidence>
<evidence type="ECO:0000313" key="2">
    <source>
        <dbReference type="EMBL" id="ANI15193.1"/>
    </source>
</evidence>
<feature type="domain" description="Stress-response A/B barrel" evidence="1">
    <location>
        <begin position="2"/>
        <end position="98"/>
    </location>
</feature>
<evidence type="ECO:0000313" key="4">
    <source>
        <dbReference type="Proteomes" id="UP000077748"/>
    </source>
</evidence>
<dbReference type="SMART" id="SM00886">
    <property type="entry name" value="Dabb"/>
    <property type="match status" value="1"/>
</dbReference>
<dbReference type="EMBL" id="JARJLR010000240">
    <property type="protein sequence ID" value="MDF3842878.1"/>
    <property type="molecule type" value="Genomic_DNA"/>
</dbReference>
<dbReference type="KEGG" id="pcq:PcP3B5_33120"/>
<dbReference type="Proteomes" id="UP000077748">
    <property type="component" value="Chromosome"/>
</dbReference>
<dbReference type="Gene3D" id="3.30.70.100">
    <property type="match status" value="1"/>
</dbReference>
<dbReference type="Pfam" id="PF07876">
    <property type="entry name" value="Dabb"/>
    <property type="match status" value="1"/>
</dbReference>
<dbReference type="PROSITE" id="PS51502">
    <property type="entry name" value="S_R_A_B_BARREL"/>
    <property type="match status" value="1"/>
</dbReference>
<reference evidence="2 4" key="1">
    <citation type="submission" date="2016-05" db="EMBL/GenBank/DDBJ databases">
        <title>Genome Sequence of Pseudomonas citronellolis Strain SJTE-3, an Estrogens and Persistent Organic Pollutants degradation strain.</title>
        <authorList>
            <person name="Liang R."/>
        </authorList>
    </citation>
    <scope>NUCLEOTIDE SEQUENCE [LARGE SCALE GENOMIC DNA]</scope>
    <source>
        <strain evidence="2 4">SJTE-3</strain>
    </source>
</reference>
<dbReference type="EMBL" id="CP015878">
    <property type="protein sequence ID" value="ANI15193.1"/>
    <property type="molecule type" value="Genomic_DNA"/>
</dbReference>
<dbReference type="Proteomes" id="UP001220662">
    <property type="component" value="Unassembled WGS sequence"/>
</dbReference>
<protein>
    <submittedName>
        <fullName evidence="3">Dabb family protein</fullName>
    </submittedName>
</protein>
<dbReference type="SUPFAM" id="SSF54909">
    <property type="entry name" value="Dimeric alpha+beta barrel"/>
    <property type="match status" value="1"/>
</dbReference>
<sequence length="100" mass="11029">MSVHCVVVSWLKEPGNLEHIAQLTAACESLRQIPGVSEVRFGPRANLGGVGSDDSFDFAMIISFESFKAAQDYGPHPNHVQAAQLTVQLAERFQSFYFET</sequence>
<dbReference type="InterPro" id="IPR013097">
    <property type="entry name" value="Dabb"/>
</dbReference>
<dbReference type="GeneID" id="72996389"/>
<name>A0A127MUG6_9PSED</name>
<evidence type="ECO:0000259" key="1">
    <source>
        <dbReference type="PROSITE" id="PS51502"/>
    </source>
</evidence>
<dbReference type="STRING" id="53408.A9C11_14905"/>
<accession>A0A127MUG6</accession>
<dbReference type="InterPro" id="IPR011008">
    <property type="entry name" value="Dimeric_a/b-barrel"/>
</dbReference>
<organism evidence="2 4">
    <name type="scientific">Pseudomonas citronellolis</name>
    <dbReference type="NCBI Taxonomy" id="53408"/>
    <lineage>
        <taxon>Bacteria</taxon>
        <taxon>Pseudomonadati</taxon>
        <taxon>Pseudomonadota</taxon>
        <taxon>Gammaproteobacteria</taxon>
        <taxon>Pseudomonadales</taxon>
        <taxon>Pseudomonadaceae</taxon>
        <taxon>Pseudomonas</taxon>
    </lineage>
</organism>
<dbReference type="AlphaFoldDB" id="A0A127MUG6"/>
<dbReference type="RefSeq" id="WP_009622317.1">
    <property type="nucleotide sequence ID" value="NZ_BDGS01000001.1"/>
</dbReference>
<reference evidence="3" key="2">
    <citation type="submission" date="2023-03" db="EMBL/GenBank/DDBJ databases">
        <title>Draft assemblies of triclosan tolerant bacteria isolated from returned activated sludge.</title>
        <authorList>
            <person name="Van Hamelsveld S."/>
        </authorList>
    </citation>
    <scope>NUCLEOTIDE SEQUENCE</scope>
    <source>
        <strain evidence="3">GW210015_S63</strain>
    </source>
</reference>